<comment type="caution">
    <text evidence="2">The sequence shown here is derived from an EMBL/GenBank/DDBJ whole genome shotgun (WGS) entry which is preliminary data.</text>
</comment>
<gene>
    <name evidence="2" type="ORF">H9Y04_29140</name>
</gene>
<dbReference type="Pfam" id="PF12708">
    <property type="entry name" value="Pect-lyase_RHGA_epim"/>
    <property type="match status" value="1"/>
</dbReference>
<dbReference type="PROSITE" id="PS51318">
    <property type="entry name" value="TAT"/>
    <property type="match status" value="1"/>
</dbReference>
<name>A0ABR7SPI9_9ACTN</name>
<organism evidence="2 3">
    <name type="scientific">Streptomyces polyasparticus</name>
    <dbReference type="NCBI Taxonomy" id="2767826"/>
    <lineage>
        <taxon>Bacteria</taxon>
        <taxon>Bacillati</taxon>
        <taxon>Actinomycetota</taxon>
        <taxon>Actinomycetes</taxon>
        <taxon>Kitasatosporales</taxon>
        <taxon>Streptomycetaceae</taxon>
        <taxon>Streptomyces</taxon>
    </lineage>
</organism>
<dbReference type="InterPro" id="IPR024535">
    <property type="entry name" value="RHGA/B-epi-like_pectate_lyase"/>
</dbReference>
<dbReference type="RefSeq" id="WP_187817032.1">
    <property type="nucleotide sequence ID" value="NZ_JACTVJ010000014.1"/>
</dbReference>
<sequence>MDRLSRRGLLGGATAVAAAVIAGGTPAAAAPRREVAELWREFVRDPYSHPQIPYIGRAGYARGSRTRPRPRVRADVLAYGAKSDGSADAAPAINRAIAAAGRAGGGTVLIPPGTYRIDGIIRIGHSGVVLRGAGSGRTRLVATKHLTELIGRYGSRYGGTKSGWSWAGGLIWLAPEARWDSLIAAIKAQDWPFEGWTGNKRDEWETLTTVEPAARGDWSVTVADTARLRRGQLVLLRLADDADHTLLEHMAGDSPGARAYTWDDKTKLTSYVPYEWPVRITSVEGRRVTFERPLPLDVRPEWDPRLTTLAAPLTGSGVEGLTLEAVETPQAQHLLDLGYNGLAFQCAYDCWAEDVVVRHVDNGFGFIAASACTLRRTRVGGRGSHHPYYCREGSHDNLVEDFTIEERTVPAPAGTQLHGVNVEGLSSYNVWSRGDMRMGTFDTHRGMPFANVRTDVTLDNTGTHGGDASAGPLYGARFTHWNVTVANGRAGCVRIDGIAPYSATVAISEVTEFGQTDVPDFTGELHTRAEAYGRPGGVWPRNLYEAQRALRP</sequence>
<reference evidence="2 3" key="1">
    <citation type="submission" date="2020-08" db="EMBL/GenBank/DDBJ databases">
        <title>Genemic of Streptomyces polyaspartic.</title>
        <authorList>
            <person name="Liu W."/>
        </authorList>
    </citation>
    <scope>NUCLEOTIDE SEQUENCE [LARGE SCALE GENOMIC DNA]</scope>
    <source>
        <strain evidence="2 3">TRM66268-LWL</strain>
    </source>
</reference>
<proteinExistence type="predicted"/>
<dbReference type="InterPro" id="IPR011050">
    <property type="entry name" value="Pectin_lyase_fold/virulence"/>
</dbReference>
<evidence type="ECO:0000313" key="2">
    <source>
        <dbReference type="EMBL" id="MBC9716605.1"/>
    </source>
</evidence>
<dbReference type="EMBL" id="JACTVJ010000014">
    <property type="protein sequence ID" value="MBC9716605.1"/>
    <property type="molecule type" value="Genomic_DNA"/>
</dbReference>
<keyword evidence="3" id="KW-1185">Reference proteome</keyword>
<evidence type="ECO:0000313" key="3">
    <source>
        <dbReference type="Proteomes" id="UP000642284"/>
    </source>
</evidence>
<dbReference type="SUPFAM" id="SSF51126">
    <property type="entry name" value="Pectin lyase-like"/>
    <property type="match status" value="1"/>
</dbReference>
<dbReference type="Proteomes" id="UP000642284">
    <property type="component" value="Unassembled WGS sequence"/>
</dbReference>
<feature type="domain" description="Rhamnogalacturonase A/B/Epimerase-like pectate lyase" evidence="1">
    <location>
        <begin position="76"/>
        <end position="160"/>
    </location>
</feature>
<dbReference type="InterPro" id="IPR006311">
    <property type="entry name" value="TAT_signal"/>
</dbReference>
<dbReference type="InterPro" id="IPR012334">
    <property type="entry name" value="Pectin_lyas_fold"/>
</dbReference>
<accession>A0ABR7SPI9</accession>
<dbReference type="Gene3D" id="2.160.20.10">
    <property type="entry name" value="Single-stranded right-handed beta-helix, Pectin lyase-like"/>
    <property type="match status" value="1"/>
</dbReference>
<protein>
    <recommendedName>
        <fullName evidence="1">Rhamnogalacturonase A/B/Epimerase-like pectate lyase domain-containing protein</fullName>
    </recommendedName>
</protein>
<evidence type="ECO:0000259" key="1">
    <source>
        <dbReference type="Pfam" id="PF12708"/>
    </source>
</evidence>